<feature type="transmembrane region" description="Helical" evidence="1">
    <location>
        <begin position="97"/>
        <end position="118"/>
    </location>
</feature>
<dbReference type="AlphaFoldDB" id="A0A2N9L2F7"/>
<protein>
    <recommendedName>
        <fullName evidence="4">DUF1440 domain-containing protein</fullName>
    </recommendedName>
</protein>
<dbReference type="Proteomes" id="UP000239735">
    <property type="component" value="Unassembled WGS sequence"/>
</dbReference>
<accession>A0A2N9L2F7</accession>
<reference evidence="3" key="1">
    <citation type="submission" date="2018-02" db="EMBL/GenBank/DDBJ databases">
        <authorList>
            <person name="Hausmann B."/>
        </authorList>
    </citation>
    <scope>NUCLEOTIDE SEQUENCE [LARGE SCALE GENOMIC DNA]</scope>
    <source>
        <strain evidence="3">Peat soil MAG SbA5</strain>
    </source>
</reference>
<dbReference type="EMBL" id="OKRB01000002">
    <property type="protein sequence ID" value="SPE17478.1"/>
    <property type="molecule type" value="Genomic_DNA"/>
</dbReference>
<feature type="transmembrane region" description="Helical" evidence="1">
    <location>
        <begin position="72"/>
        <end position="91"/>
    </location>
</feature>
<evidence type="ECO:0000313" key="3">
    <source>
        <dbReference type="Proteomes" id="UP000239735"/>
    </source>
</evidence>
<evidence type="ECO:0000256" key="1">
    <source>
        <dbReference type="SAM" id="Phobius"/>
    </source>
</evidence>
<keyword evidence="1" id="KW-0472">Membrane</keyword>
<organism evidence="2 3">
    <name type="scientific">Candidatus Sulfuritelmatomonas gaucii</name>
    <dbReference type="NCBI Taxonomy" id="2043161"/>
    <lineage>
        <taxon>Bacteria</taxon>
        <taxon>Pseudomonadati</taxon>
        <taxon>Acidobacteriota</taxon>
        <taxon>Terriglobia</taxon>
        <taxon>Terriglobales</taxon>
        <taxon>Acidobacteriaceae</taxon>
        <taxon>Candidatus Sulfuritelmatomonas</taxon>
    </lineage>
</organism>
<dbReference type="OrthoDB" id="118190at2"/>
<feature type="transmembrane region" description="Helical" evidence="1">
    <location>
        <begin position="13"/>
        <end position="35"/>
    </location>
</feature>
<gene>
    <name evidence="2" type="ORF">SBA5_100076</name>
</gene>
<name>A0A2N9L2F7_9BACT</name>
<feature type="transmembrane region" description="Helical" evidence="1">
    <location>
        <begin position="130"/>
        <end position="150"/>
    </location>
</feature>
<evidence type="ECO:0008006" key="4">
    <source>
        <dbReference type="Google" id="ProtNLM"/>
    </source>
</evidence>
<sequence length="165" mass="17689">MRPAPAHPAPLRAILWGGLLCGALDITAAFVIYGAMGLPPTRLLQGIASGLLGPRAFAGGVPTALLGFFSEFLIATGTAAVYVLAGLWMVFLTRRPWLAGPLYGIAVYWFMQLVVLPLSRYAHRRFSLRITLIGIAIHMVCVGLPIALAARRFATCREQGVASSR</sequence>
<keyword evidence="1" id="KW-1133">Transmembrane helix</keyword>
<proteinExistence type="predicted"/>
<evidence type="ECO:0000313" key="2">
    <source>
        <dbReference type="EMBL" id="SPE17478.1"/>
    </source>
</evidence>
<keyword evidence="1" id="KW-0812">Transmembrane</keyword>